<accession>I0WZF4</accession>
<evidence type="ECO:0000313" key="8">
    <source>
        <dbReference type="EMBL" id="EID81770.1"/>
    </source>
</evidence>
<feature type="transmembrane region" description="Helical" evidence="6">
    <location>
        <begin position="380"/>
        <end position="400"/>
    </location>
</feature>
<dbReference type="GO" id="GO:0005886">
    <property type="term" value="C:plasma membrane"/>
    <property type="evidence" value="ECO:0007669"/>
    <property type="project" value="UniProtKB-SubCell"/>
</dbReference>
<evidence type="ECO:0000256" key="1">
    <source>
        <dbReference type="ARBA" id="ARBA00004651"/>
    </source>
</evidence>
<dbReference type="InterPro" id="IPR020846">
    <property type="entry name" value="MFS_dom"/>
</dbReference>
<feature type="transmembrane region" description="Helical" evidence="6">
    <location>
        <begin position="119"/>
        <end position="140"/>
    </location>
</feature>
<dbReference type="PANTHER" id="PTHR43124:SF3">
    <property type="entry name" value="CHLORAMPHENICOL EFFLUX PUMP RV0191"/>
    <property type="match status" value="1"/>
</dbReference>
<sequence>MQDHTVLTAPDPSGNDTAATGSPRLPLVVYILALGTFLMLTTEFVVAGILPDIAADLQISLAQAGSLITVFAIGMVVGAPVMTMLTLRLSTRLTLILALAIFVAGHLFVAVGADFTQIMAARVITALATGAFWAVAAVVATRAAGPTLGSRAVGIVGAGGSLATVLGVPLGAYLAQIVGWRGTFWALAFAAALVTVLVIRRVPADAADHTPSSLGSQLAGLRSVRLWLVLLACATTSGGVLAVYSFITPLLTDRAGVPASMVPLVLTGFGIGSFIGTLLGGRLGDTRPQAVTIVTPAITTVLMLAIFLLSESSEAMIAAVVLLGLFGLSANSVLIHLAVRFAGTAATLGSALSVAALNVGTAVTTPIAGAALTSPLGLDGPAAVGTVIIALTLLPTIALAQIRRREASATHTPARAPSN</sequence>
<dbReference type="InterPro" id="IPR050189">
    <property type="entry name" value="MFS_Efflux_Transporters"/>
</dbReference>
<dbReference type="PROSITE" id="PS50850">
    <property type="entry name" value="MFS"/>
    <property type="match status" value="1"/>
</dbReference>
<feature type="domain" description="Major facilitator superfamily (MFS) profile" evidence="7">
    <location>
        <begin position="28"/>
        <end position="404"/>
    </location>
</feature>
<comment type="caution">
    <text evidence="8">The sequence shown here is derived from an EMBL/GenBank/DDBJ whole genome shotgun (WGS) entry which is preliminary data.</text>
</comment>
<dbReference type="PRINTS" id="PR01036">
    <property type="entry name" value="TCRTETB"/>
</dbReference>
<dbReference type="InterPro" id="IPR011701">
    <property type="entry name" value="MFS"/>
</dbReference>
<evidence type="ECO:0000313" key="9">
    <source>
        <dbReference type="Proteomes" id="UP000006447"/>
    </source>
</evidence>
<feature type="transmembrane region" description="Helical" evidence="6">
    <location>
        <begin position="184"/>
        <end position="203"/>
    </location>
</feature>
<feature type="transmembrane region" description="Helical" evidence="6">
    <location>
        <begin position="291"/>
        <end position="309"/>
    </location>
</feature>
<feature type="transmembrane region" description="Helical" evidence="6">
    <location>
        <begin position="61"/>
        <end position="81"/>
    </location>
</feature>
<dbReference type="PANTHER" id="PTHR43124">
    <property type="entry name" value="PURINE EFFLUX PUMP PBUE"/>
    <property type="match status" value="1"/>
</dbReference>
<feature type="transmembrane region" description="Helical" evidence="6">
    <location>
        <begin position="93"/>
        <end position="113"/>
    </location>
</feature>
<evidence type="ECO:0000256" key="3">
    <source>
        <dbReference type="ARBA" id="ARBA00022692"/>
    </source>
</evidence>
<keyword evidence="5 6" id="KW-0472">Membrane</keyword>
<keyword evidence="2" id="KW-1003">Cell membrane</keyword>
<evidence type="ECO:0000259" key="7">
    <source>
        <dbReference type="PROSITE" id="PS50850"/>
    </source>
</evidence>
<feature type="transmembrane region" description="Helical" evidence="6">
    <location>
        <begin position="351"/>
        <end position="374"/>
    </location>
</feature>
<feature type="transmembrane region" description="Helical" evidence="6">
    <location>
        <begin position="224"/>
        <end position="247"/>
    </location>
</feature>
<keyword evidence="4 6" id="KW-1133">Transmembrane helix</keyword>
<dbReference type="EMBL" id="AJJH01000010">
    <property type="protein sequence ID" value="EID81770.1"/>
    <property type="molecule type" value="Genomic_DNA"/>
</dbReference>
<dbReference type="Pfam" id="PF07690">
    <property type="entry name" value="MFS_1"/>
    <property type="match status" value="1"/>
</dbReference>
<evidence type="ECO:0000256" key="2">
    <source>
        <dbReference type="ARBA" id="ARBA00022475"/>
    </source>
</evidence>
<dbReference type="RefSeq" id="WP_007295698.1">
    <property type="nucleotide sequence ID" value="NZ_AJJH01000010.1"/>
</dbReference>
<feature type="transmembrane region" description="Helical" evidence="6">
    <location>
        <begin position="27"/>
        <end position="49"/>
    </location>
</feature>
<protein>
    <submittedName>
        <fullName evidence="8">Arabinose efflux permease family protein</fullName>
    </submittedName>
</protein>
<evidence type="ECO:0000256" key="5">
    <source>
        <dbReference type="ARBA" id="ARBA00023136"/>
    </source>
</evidence>
<name>I0WZF4_RHOOP</name>
<dbReference type="CDD" id="cd17324">
    <property type="entry name" value="MFS_NepI_like"/>
    <property type="match status" value="1"/>
</dbReference>
<reference evidence="8 9" key="1">
    <citation type="journal article" date="2012" name="J. Bacteriol.">
        <title>Draft genome sequence of the nitrophenol-degrading actinomycete Rhodococcus imtechensis RKJ300.</title>
        <authorList>
            <person name="Vikram S."/>
            <person name="Kumar S."/>
            <person name="Subramanian S."/>
            <person name="Raghava G.P."/>
        </authorList>
    </citation>
    <scope>NUCLEOTIDE SEQUENCE [LARGE SCALE GENOMIC DNA]</scope>
    <source>
        <strain evidence="8 9">RKJ300</strain>
    </source>
</reference>
<evidence type="ECO:0000256" key="4">
    <source>
        <dbReference type="ARBA" id="ARBA00022989"/>
    </source>
</evidence>
<dbReference type="SUPFAM" id="SSF103473">
    <property type="entry name" value="MFS general substrate transporter"/>
    <property type="match status" value="1"/>
</dbReference>
<feature type="transmembrane region" description="Helical" evidence="6">
    <location>
        <begin position="152"/>
        <end position="178"/>
    </location>
</feature>
<dbReference type="GO" id="GO:0022857">
    <property type="term" value="F:transmembrane transporter activity"/>
    <property type="evidence" value="ECO:0007669"/>
    <property type="project" value="InterPro"/>
</dbReference>
<organism evidence="8 9">
    <name type="scientific">Rhodococcus opacus RKJ300 = JCM 13270</name>
    <dbReference type="NCBI Taxonomy" id="1165867"/>
    <lineage>
        <taxon>Bacteria</taxon>
        <taxon>Bacillati</taxon>
        <taxon>Actinomycetota</taxon>
        <taxon>Actinomycetes</taxon>
        <taxon>Mycobacteriales</taxon>
        <taxon>Nocardiaceae</taxon>
        <taxon>Rhodococcus</taxon>
    </lineage>
</organism>
<dbReference type="InterPro" id="IPR036259">
    <property type="entry name" value="MFS_trans_sf"/>
</dbReference>
<dbReference type="AlphaFoldDB" id="I0WZF4"/>
<dbReference type="PATRIC" id="fig|1165867.3.peg.262"/>
<comment type="subcellular location">
    <subcellularLocation>
        <location evidence="1">Cell membrane</location>
        <topology evidence="1">Multi-pass membrane protein</topology>
    </subcellularLocation>
</comment>
<feature type="transmembrane region" description="Helical" evidence="6">
    <location>
        <begin position="315"/>
        <end position="339"/>
    </location>
</feature>
<dbReference type="Gene3D" id="1.20.1250.20">
    <property type="entry name" value="MFS general substrate transporter like domains"/>
    <property type="match status" value="2"/>
</dbReference>
<proteinExistence type="predicted"/>
<dbReference type="Proteomes" id="UP000006447">
    <property type="component" value="Unassembled WGS sequence"/>
</dbReference>
<gene>
    <name evidence="8" type="ORF">W59_01329</name>
</gene>
<feature type="transmembrane region" description="Helical" evidence="6">
    <location>
        <begin position="259"/>
        <end position="279"/>
    </location>
</feature>
<keyword evidence="3 6" id="KW-0812">Transmembrane</keyword>
<evidence type="ECO:0000256" key="6">
    <source>
        <dbReference type="SAM" id="Phobius"/>
    </source>
</evidence>